<dbReference type="InterPro" id="IPR016166">
    <property type="entry name" value="FAD-bd_PCMH"/>
</dbReference>
<sequence>MAVATYRQLVRLTDALQRTVGTGRVVTTGPDYEAGRRLWNGAVSSRPAVIVRCVDPAEVRAAVLAAGEFGVPLSVRGGGHDWSGRALSDGGLTLDLSGMRQVTVDPVAQVAVVSGGATAADLVGAAEPFGLTAVTGSAGSVGMAGLTLGGGYGPLSGRFGLALDNLVSVDVVLADGSIVTADSEQEPDLFWAVRGGGGNFGVVTSMRVRLHRVPALLSGMVMYPWDQAEKVLTGLSDVLAESPDELTVQSGVLPGPEGDDPVVFLAPTWSGDDGVAGGRAMARIDSLGTPLVSQIAPTTTRQMLAAVDAQFPFGRHAEIRPRSVPSLTAGVRDVLRLAGSTLTSPRSAVSLHSLHGAAARVPVRDTAFGNRDPHLMIEIIACWEPGDPRASDHRAWASNLTSALEPEALRGSYPNLLGRGEVAQIAHAYGPNTARVLALKYRFDPDDVFRAIPLPLSPWRSRDRASAW</sequence>
<evidence type="ECO:0000259" key="6">
    <source>
        <dbReference type="PROSITE" id="PS51387"/>
    </source>
</evidence>
<dbReference type="Proteomes" id="UP001183881">
    <property type="component" value="Unassembled WGS sequence"/>
</dbReference>
<evidence type="ECO:0000313" key="7">
    <source>
        <dbReference type="EMBL" id="MDT0398287.1"/>
    </source>
</evidence>
<keyword evidence="8" id="KW-1185">Reference proteome</keyword>
<evidence type="ECO:0000313" key="8">
    <source>
        <dbReference type="Proteomes" id="UP001183881"/>
    </source>
</evidence>
<dbReference type="PANTHER" id="PTHR42973:SF39">
    <property type="entry name" value="FAD-BINDING PCMH-TYPE DOMAIN-CONTAINING PROTEIN"/>
    <property type="match status" value="1"/>
</dbReference>
<dbReference type="InterPro" id="IPR006094">
    <property type="entry name" value="Oxid_FAD_bind_N"/>
</dbReference>
<dbReference type="PROSITE" id="PS00862">
    <property type="entry name" value="OX2_COVAL_FAD"/>
    <property type="match status" value="1"/>
</dbReference>
<dbReference type="Gene3D" id="3.30.43.10">
    <property type="entry name" value="Uridine Diphospho-n-acetylenolpyruvylglucosamine Reductase, domain 2"/>
    <property type="match status" value="1"/>
</dbReference>
<dbReference type="Gene3D" id="3.40.462.20">
    <property type="match status" value="1"/>
</dbReference>
<comment type="caution">
    <text evidence="7">The sequence shown here is derived from an EMBL/GenBank/DDBJ whole genome shotgun (WGS) entry which is preliminary data.</text>
</comment>
<comment type="cofactor">
    <cofactor evidence="1">
        <name>FAD</name>
        <dbReference type="ChEBI" id="CHEBI:57692"/>
    </cofactor>
</comment>
<feature type="domain" description="FAD-binding PCMH-type" evidence="6">
    <location>
        <begin position="43"/>
        <end position="213"/>
    </location>
</feature>
<gene>
    <name evidence="7" type="ORF">RM705_26825</name>
</gene>
<dbReference type="RefSeq" id="WP_311647117.1">
    <property type="nucleotide sequence ID" value="NZ_JAVRFA010000047.1"/>
</dbReference>
<evidence type="ECO:0000256" key="5">
    <source>
        <dbReference type="ARBA" id="ARBA00023002"/>
    </source>
</evidence>
<evidence type="ECO:0000256" key="1">
    <source>
        <dbReference type="ARBA" id="ARBA00001974"/>
    </source>
</evidence>
<protein>
    <submittedName>
        <fullName evidence="7">FAD-binding oxidoreductase</fullName>
    </submittedName>
</protein>
<dbReference type="InterPro" id="IPR050416">
    <property type="entry name" value="FAD-linked_Oxidoreductase"/>
</dbReference>
<dbReference type="Gene3D" id="3.30.465.10">
    <property type="match status" value="1"/>
</dbReference>
<dbReference type="InterPro" id="IPR016167">
    <property type="entry name" value="FAD-bd_PCMH_sub1"/>
</dbReference>
<evidence type="ECO:0000256" key="3">
    <source>
        <dbReference type="ARBA" id="ARBA00022630"/>
    </source>
</evidence>
<dbReference type="Pfam" id="PF01565">
    <property type="entry name" value="FAD_binding_4"/>
    <property type="match status" value="1"/>
</dbReference>
<evidence type="ECO:0000256" key="2">
    <source>
        <dbReference type="ARBA" id="ARBA00005466"/>
    </source>
</evidence>
<organism evidence="7 8">
    <name type="scientific">Streptomyces edwardsiae</name>
    <dbReference type="NCBI Taxonomy" id="3075527"/>
    <lineage>
        <taxon>Bacteria</taxon>
        <taxon>Bacillati</taxon>
        <taxon>Actinomycetota</taxon>
        <taxon>Actinomycetes</taxon>
        <taxon>Kitasatosporales</taxon>
        <taxon>Streptomycetaceae</taxon>
        <taxon>Streptomyces</taxon>
    </lineage>
</organism>
<dbReference type="InterPro" id="IPR036318">
    <property type="entry name" value="FAD-bd_PCMH-like_sf"/>
</dbReference>
<accession>A0ABU2Q2K2</accession>
<dbReference type="SUPFAM" id="SSF56176">
    <property type="entry name" value="FAD-binding/transporter-associated domain-like"/>
    <property type="match status" value="1"/>
</dbReference>
<dbReference type="PANTHER" id="PTHR42973">
    <property type="entry name" value="BINDING OXIDOREDUCTASE, PUTATIVE (AFU_ORTHOLOGUE AFUA_1G17690)-RELATED"/>
    <property type="match status" value="1"/>
</dbReference>
<dbReference type="PROSITE" id="PS51387">
    <property type="entry name" value="FAD_PCMH"/>
    <property type="match status" value="1"/>
</dbReference>
<evidence type="ECO:0000256" key="4">
    <source>
        <dbReference type="ARBA" id="ARBA00022827"/>
    </source>
</evidence>
<proteinExistence type="inferred from homology"/>
<keyword evidence="4" id="KW-0274">FAD</keyword>
<dbReference type="InterPro" id="IPR006093">
    <property type="entry name" value="Oxy_OxRdtase_FAD_BS"/>
</dbReference>
<comment type="similarity">
    <text evidence="2">Belongs to the oxygen-dependent FAD-linked oxidoreductase family.</text>
</comment>
<reference evidence="8" key="1">
    <citation type="submission" date="2023-07" db="EMBL/GenBank/DDBJ databases">
        <title>30 novel species of actinomycetes from the DSMZ collection.</title>
        <authorList>
            <person name="Nouioui I."/>
        </authorList>
    </citation>
    <scope>NUCLEOTIDE SEQUENCE [LARGE SCALE GENOMIC DNA]</scope>
    <source>
        <strain evidence="8">DSM 41636</strain>
    </source>
</reference>
<keyword evidence="3" id="KW-0285">Flavoprotein</keyword>
<dbReference type="InterPro" id="IPR016169">
    <property type="entry name" value="FAD-bd_PCMH_sub2"/>
</dbReference>
<dbReference type="EMBL" id="JAVRFA010000047">
    <property type="protein sequence ID" value="MDT0398287.1"/>
    <property type="molecule type" value="Genomic_DNA"/>
</dbReference>
<keyword evidence="5" id="KW-0560">Oxidoreductase</keyword>
<name>A0ABU2Q2K2_9ACTN</name>